<comment type="caution">
    <text evidence="2">The sequence shown here is derived from an EMBL/GenBank/DDBJ whole genome shotgun (WGS) entry which is preliminary data.</text>
</comment>
<evidence type="ECO:0000313" key="2">
    <source>
        <dbReference type="EMBL" id="NJQ01331.1"/>
    </source>
</evidence>
<dbReference type="Proteomes" id="UP000695264">
    <property type="component" value="Unassembled WGS sequence"/>
</dbReference>
<dbReference type="EMBL" id="JAATEN010000008">
    <property type="protein sequence ID" value="NJQ01331.1"/>
    <property type="molecule type" value="Genomic_DNA"/>
</dbReference>
<protein>
    <recommendedName>
        <fullName evidence="4">Transferase</fullName>
    </recommendedName>
</protein>
<evidence type="ECO:0008006" key="4">
    <source>
        <dbReference type="Google" id="ProtNLM"/>
    </source>
</evidence>
<accession>A0ABX1BXX0</accession>
<reference evidence="2 3" key="1">
    <citation type="submission" date="2020-03" db="EMBL/GenBank/DDBJ databases">
        <title>WGS of actinomycetes isolated from Thailand.</title>
        <authorList>
            <person name="Thawai C."/>
        </authorList>
    </citation>
    <scope>NUCLEOTIDE SEQUENCE [LARGE SCALE GENOMIC DNA]</scope>
    <source>
        <strain evidence="2 3">PLAI 1-29</strain>
    </source>
</reference>
<keyword evidence="3" id="KW-1185">Reference proteome</keyword>
<evidence type="ECO:0000256" key="1">
    <source>
        <dbReference type="SAM" id="MobiDB-lite"/>
    </source>
</evidence>
<evidence type="ECO:0000313" key="3">
    <source>
        <dbReference type="Proteomes" id="UP000695264"/>
    </source>
</evidence>
<gene>
    <name evidence="2" type="ORF">HCK00_12530</name>
</gene>
<sequence>MPRPASGAAATRPEPPAAPRADCIADSAGGLTFDVEAPERADSWDTALLFRRRGGRGGPADELRLPLVPSGESRLRAVLPSTVRLPEGRWDAFETAPGAEPVRLTSGVNDLRTITDRHPDPGSGPVAVRIPYATKHGNLSLRSWLRAPHAEAGDLLVRDGEVVVEGRLHGVRAGRGAVIEARRRLDPSHIRTAPVTGDGSHFSATLVYAWFADVWEGAEEPWDLWLRPTGEDGAVAVRIARILDDVADKKAVYSYPARPLATPRGPAMAGPYYTVDNDLSVRIGVRATPG</sequence>
<feature type="region of interest" description="Disordered" evidence="1">
    <location>
        <begin position="1"/>
        <end position="20"/>
    </location>
</feature>
<proteinExistence type="predicted"/>
<name>A0ABX1BXX0_9ACTN</name>
<organism evidence="2 3">
    <name type="scientific">Streptomyces zingiberis</name>
    <dbReference type="NCBI Taxonomy" id="2053010"/>
    <lineage>
        <taxon>Bacteria</taxon>
        <taxon>Bacillati</taxon>
        <taxon>Actinomycetota</taxon>
        <taxon>Actinomycetes</taxon>
        <taxon>Kitasatosporales</taxon>
        <taxon>Streptomycetaceae</taxon>
        <taxon>Streptomyces</taxon>
    </lineage>
</organism>